<comment type="caution">
    <text evidence="1">The sequence shown here is derived from an EMBL/GenBank/DDBJ whole genome shotgun (WGS) entry which is preliminary data.</text>
</comment>
<evidence type="ECO:0000313" key="1">
    <source>
        <dbReference type="EMBL" id="EDY96738.1"/>
    </source>
</evidence>
<dbReference type="Proteomes" id="UP000003452">
    <property type="component" value="Unassembled WGS sequence"/>
</dbReference>
<evidence type="ECO:0000313" key="2">
    <source>
        <dbReference type="Proteomes" id="UP000003452"/>
    </source>
</evidence>
<dbReference type="EMBL" id="ABQC02000012">
    <property type="protein sequence ID" value="EDY96738.1"/>
    <property type="molecule type" value="Genomic_DNA"/>
</dbReference>
<reference evidence="1 2" key="1">
    <citation type="submission" date="2008-08" db="EMBL/GenBank/DDBJ databases">
        <title>Draft genome sequence of Bacteroides plebeius (DSM 17135).</title>
        <authorList>
            <person name="Sudarsanam P."/>
            <person name="Ley R."/>
            <person name="Guruge J."/>
            <person name="Turnbaugh P.J."/>
            <person name="Mahowald M."/>
            <person name="Liep D."/>
            <person name="Gordon J."/>
        </authorList>
    </citation>
    <scope>NUCLEOTIDE SEQUENCE [LARGE SCALE GENOMIC DNA]</scope>
    <source>
        <strain evidence="2">DSM 17135 / JCM 12973 / M2</strain>
    </source>
</reference>
<protein>
    <submittedName>
        <fullName evidence="1">Uncharacterized protein</fullName>
    </submittedName>
</protein>
<accession>B5CWU1</accession>
<dbReference type="AlphaFoldDB" id="B5CWU1"/>
<reference evidence="1 2" key="2">
    <citation type="submission" date="2008-08" db="EMBL/GenBank/DDBJ databases">
        <authorList>
            <person name="Fulton L."/>
            <person name="Clifton S."/>
            <person name="Fulton B."/>
            <person name="Xu J."/>
            <person name="Minx P."/>
            <person name="Pepin K.H."/>
            <person name="Johnson M."/>
            <person name="Thiruvilangam P."/>
            <person name="Bhonagiri V."/>
            <person name="Nash W.E."/>
            <person name="Mardis E.R."/>
            <person name="Wilson R.K."/>
        </authorList>
    </citation>
    <scope>NUCLEOTIDE SEQUENCE [LARGE SCALE GENOMIC DNA]</scope>
    <source>
        <strain evidence="2">DSM 17135 / JCM 12973 / M2</strain>
    </source>
</reference>
<dbReference type="HOGENOM" id="CLU_3247438_0_0_10"/>
<name>B5CWU1_PHOPM</name>
<proteinExistence type="predicted"/>
<gene>
    <name evidence="1" type="ORF">BACPLE_01181</name>
</gene>
<organism evidence="1 2">
    <name type="scientific">Phocaeicola plebeius (strain DSM 17135 / JCM 12973 / CCUG 54634 / M2)</name>
    <name type="common">Bacteroides plebeius</name>
    <dbReference type="NCBI Taxonomy" id="484018"/>
    <lineage>
        <taxon>Bacteria</taxon>
        <taxon>Pseudomonadati</taxon>
        <taxon>Bacteroidota</taxon>
        <taxon>Bacteroidia</taxon>
        <taxon>Bacteroidales</taxon>
        <taxon>Bacteroidaceae</taxon>
        <taxon>Phocaeicola</taxon>
    </lineage>
</organism>
<sequence>MLCKLTNVSKVHCLGRHYKVEIDEGIHHIQFCNFCTGKSEFQ</sequence>